<feature type="region of interest" description="Disordered" evidence="5">
    <location>
        <begin position="1814"/>
        <end position="1844"/>
    </location>
</feature>
<feature type="region of interest" description="Disordered" evidence="5">
    <location>
        <begin position="2073"/>
        <end position="2102"/>
    </location>
</feature>
<feature type="region of interest" description="Disordered" evidence="5">
    <location>
        <begin position="2201"/>
        <end position="2231"/>
    </location>
</feature>
<evidence type="ECO:0000256" key="2">
    <source>
        <dbReference type="ARBA" id="ARBA00022737"/>
    </source>
</evidence>
<dbReference type="EMBL" id="CP050470">
    <property type="protein sequence ID" value="UTZ30902.1"/>
    <property type="molecule type" value="Genomic_DNA"/>
</dbReference>
<feature type="region of interest" description="Disordered" evidence="5">
    <location>
        <begin position="912"/>
        <end position="941"/>
    </location>
</feature>
<dbReference type="Gene3D" id="2.60.40.2030">
    <property type="match status" value="19"/>
</dbReference>
<dbReference type="RefSeq" id="WP_255900883.1">
    <property type="nucleotide sequence ID" value="NZ_CP050470.1"/>
</dbReference>
<accession>A0ABY5IB51</accession>
<keyword evidence="3" id="KW-0106">Calcium</keyword>
<dbReference type="Proteomes" id="UP001059912">
    <property type="component" value="Chromosome 1"/>
</dbReference>
<feature type="region of interest" description="Disordered" evidence="5">
    <location>
        <begin position="2330"/>
        <end position="2360"/>
    </location>
</feature>
<keyword evidence="8" id="KW-1185">Reference proteome</keyword>
<feature type="region of interest" description="Disordered" evidence="5">
    <location>
        <begin position="1428"/>
        <end position="1457"/>
    </location>
</feature>
<evidence type="ECO:0000256" key="1">
    <source>
        <dbReference type="ARBA" id="ARBA00022729"/>
    </source>
</evidence>
<keyword evidence="4" id="KW-0406">Ion transport</keyword>
<keyword evidence="2" id="KW-0677">Repeat</keyword>
<dbReference type="Pfam" id="PF13519">
    <property type="entry name" value="VWA_2"/>
    <property type="match status" value="1"/>
</dbReference>
<dbReference type="InterPro" id="IPR038081">
    <property type="entry name" value="CalX-like_sf"/>
</dbReference>
<dbReference type="Pfam" id="PF03160">
    <property type="entry name" value="Calx-beta"/>
    <property type="match status" value="21"/>
</dbReference>
<reference evidence="7" key="1">
    <citation type="submission" date="2020-03" db="EMBL/GenBank/DDBJ databases">
        <title>Five strains of Vibrio campbellii isolated from Mariana Trench.</title>
        <authorList>
            <person name="Liang J."/>
            <person name="Zhang X.-H."/>
        </authorList>
    </citation>
    <scope>NUCLEOTIDE SEQUENCE</scope>
    <source>
        <strain evidence="7">LJC013</strain>
    </source>
</reference>
<dbReference type="Gene3D" id="3.40.50.410">
    <property type="entry name" value="von Willebrand factor, type A domain"/>
    <property type="match status" value="1"/>
</dbReference>
<dbReference type="SUPFAM" id="SSF53300">
    <property type="entry name" value="vWA-like"/>
    <property type="match status" value="1"/>
</dbReference>
<feature type="region of interest" description="Disordered" evidence="5">
    <location>
        <begin position="1040"/>
        <end position="1070"/>
    </location>
</feature>
<evidence type="ECO:0000256" key="3">
    <source>
        <dbReference type="ARBA" id="ARBA00022837"/>
    </source>
</evidence>
<dbReference type="CDD" id="cd00198">
    <property type="entry name" value="vWFA"/>
    <property type="match status" value="1"/>
</dbReference>
<keyword evidence="4" id="KW-0813">Transport</keyword>
<evidence type="ECO:0000256" key="4">
    <source>
        <dbReference type="ARBA" id="ARBA00023065"/>
    </source>
</evidence>
<feature type="compositionally biased region" description="Low complexity" evidence="5">
    <location>
        <begin position="531"/>
        <end position="543"/>
    </location>
</feature>
<protein>
    <submittedName>
        <fullName evidence="7">VWA domain-containing protein</fullName>
    </submittedName>
</protein>
<dbReference type="InterPro" id="IPR051171">
    <property type="entry name" value="CaCA"/>
</dbReference>
<dbReference type="InterPro" id="IPR003644">
    <property type="entry name" value="Calx_beta"/>
</dbReference>
<dbReference type="SMART" id="SM00327">
    <property type="entry name" value="VWA"/>
    <property type="match status" value="1"/>
</dbReference>
<evidence type="ECO:0000313" key="7">
    <source>
        <dbReference type="EMBL" id="UTZ30902.1"/>
    </source>
</evidence>
<dbReference type="InterPro" id="IPR002035">
    <property type="entry name" value="VWF_A"/>
</dbReference>
<feature type="region of interest" description="Disordered" evidence="5">
    <location>
        <begin position="1940"/>
        <end position="1974"/>
    </location>
</feature>
<dbReference type="InterPro" id="IPR036465">
    <property type="entry name" value="vWFA_dom_sf"/>
</dbReference>
<dbReference type="PANTHER" id="PTHR11878">
    <property type="entry name" value="SODIUM/CALCIUM EXCHANGER"/>
    <property type="match status" value="1"/>
</dbReference>
<dbReference type="PROSITE" id="PS50234">
    <property type="entry name" value="VWFA"/>
    <property type="match status" value="1"/>
</dbReference>
<proteinExistence type="predicted"/>
<feature type="compositionally biased region" description="Polar residues" evidence="5">
    <location>
        <begin position="387"/>
        <end position="401"/>
    </location>
</feature>
<feature type="region of interest" description="Disordered" evidence="5">
    <location>
        <begin position="2456"/>
        <end position="2490"/>
    </location>
</feature>
<evidence type="ECO:0000313" key="8">
    <source>
        <dbReference type="Proteomes" id="UP001059912"/>
    </source>
</evidence>
<feature type="domain" description="VWFA" evidence="6">
    <location>
        <begin position="3235"/>
        <end position="3420"/>
    </location>
</feature>
<dbReference type="PANTHER" id="PTHR11878:SF65">
    <property type="entry name" value="NA_CA-EXCHANGE PROTEIN, ISOFORM G"/>
    <property type="match status" value="1"/>
</dbReference>
<feature type="region of interest" description="Disordered" evidence="5">
    <location>
        <begin position="1685"/>
        <end position="1715"/>
    </location>
</feature>
<feature type="region of interest" description="Disordered" evidence="5">
    <location>
        <begin position="784"/>
        <end position="813"/>
    </location>
</feature>
<dbReference type="SUPFAM" id="SSF141072">
    <property type="entry name" value="CalX-like"/>
    <property type="match status" value="19"/>
</dbReference>
<evidence type="ECO:0000259" key="6">
    <source>
        <dbReference type="PROSITE" id="PS50234"/>
    </source>
</evidence>
<name>A0ABY5IB51_9VIBR</name>
<feature type="region of interest" description="Disordered" evidence="5">
    <location>
        <begin position="524"/>
        <end position="555"/>
    </location>
</feature>
<keyword evidence="1" id="KW-0732">Signal</keyword>
<feature type="region of interest" description="Disordered" evidence="5">
    <location>
        <begin position="387"/>
        <end position="420"/>
    </location>
</feature>
<feature type="region of interest" description="Disordered" evidence="5">
    <location>
        <begin position="81"/>
        <end position="102"/>
    </location>
</feature>
<gene>
    <name evidence="7" type="ORF">HB762_05560</name>
</gene>
<sequence>MDRVTFSSLASNIVVIGIDGEIRTLEPGQVPASGELVITEVSDISQLNFEQIAPDGSSINVTDDITALIEAIAAGEDPAQLEGDFEPAAGESDGSSPQSTGAIDRKGAEALANTDFETVGTLIPLSETQELSLLEFINQQIIIPAQVIVQDISSPTINEGNQASFEVTLDQPTQQETEVALSLSDDSATGGADYDNSVITITFEDGSTDQINVGEDGTFSVSIPIGDESFVITVDTIDDDVFEGNETFTLSGGTENQPEPVTGLATITDDGTGPGEEPDDDRPTVASVSDTTVNEGEEAVLEVTLSNPSTSETTVNMTLSDGTAEGGLDYTNTSVTITFEDNSTQIVNVNPDGSFAVTVPANEVSYNVTINTIDDDLFEGTETFTLSGSTENQNDTTSGTGTIVDDGSGPGPNPDDDRPTVASISDTTVNEGDLAILDVTLSNLSTTDTVVSMNLADGSAEGGIDYTNTSVTITFEDNSTQVVNVNPDGSFDVSVPANNISYSVVIGTVNDDLFEGSETFTLSGNTGNQAIPQTGTGTIIDDGTGPGPDPDDDRPTVSIGDAGVVNEGDTANFVVSLTNEADSPVQVELGLDLGDTETGDLGVLEYNTGSGWVAVPNDGVVTVPAGLSEFDVRVATIDDEVYEGPENFTVDVTGLGPVQGTDTGTATIVDDGTGPEPEPDDDRPTVSISDAGTINEGDTANFVVSLTNASEAPVEVQLDLNLGDTEAGDLGTLEYNTGSGWVAVSVDGIVSVPAGMTQFDVRIASINDEVYEGPENFTVDVTSLGPVQGTDTGSATIVDDGTGPGPDPDDDRPGVTISDAGVINEGDTANFVVTLANVSEDDVQVELGLNLGDTEAGDLGTLEYNTGSGWVAVPVDGVVTVPAGLTEFDVRIASIDDEVYEGPENFTVDVTGLGPVQGTDTGTATIVDDGTGPDPDPDDDRPTVSISDAGTINEGDTANFVVSLTNASEAPVEVQLDLNLGDTEAGDLGTLEYNTGSGWIAVPIDGVVTVPVGLTEFDVRIASIDDEVYEGPENFTVDVTGLGPVQGTDTGTATIVDDGTGPDPDPDDDRPTVSISDAGTINEGDTANFVVSLTNASESPVEVQLDLNLGDTEAGDLGTLEYNTGSGWVSVPVDGVVTVPAGLTEFDVRIDSIDDEVYEGPENFTVDVTGLGPVQGTDTGTATIVDDGTGPGPDPDDDRLGVTISDAGVINEGDTANFVVTLANVSEDDVQVELGLNLGDTEAGDLGTLEYNTGSGWVAVPVDGVVTVPAGLTEFDVRIASIDDEVYEGPENFTVDVTGLGPVQGTDTGTATIVDDGTGPDPDPDDDRPTVSISDAGTINEGDTANFVVSLTNASEAPVEVQLDLNLGDTEAGDLGTLEYNTGSGWIAVPIDGVVTVPVGLTEFDVRIASIDDEVYEGPENFTVDVTGLGPVQGTDTGTATIVDDGTGPDPDPDDDRPTVSISDAGTINEGDTANFVVSLTNASEAPVEVQLDLNLGDTEAGDLGTLEYNTGSGWVAVPVNGVVSVPAGLTEFDVRIDSIDDEVYEGPENFTVDVTGLGPVQGTDTGTATIVDDGTGPGPDPDDDRLGVTISDAGVINEGDTANFVVTLANVSEDDVQVELGLNLGDTEAGDLGTREYNTGSGWVAVPVNGVVSVPAGLTEFDVRIASIDDEVYEGPENFTVDVTGLGPVQGTDTGTATIVDDGTGPDPDPDDDRPTVSISDAGTINEGDTANFVVSLTNASEAPVEVQLDLNLGDTEAGDLGTLEYNTGSGWVAVPVNGVVSVPAGLTEFDVRIASIDDEVYEGPENFTVDVTGLGPVQGTDTGTATIVDDGTGPDPDPDDDRPTVSISDAGTINEGDTANFVVSLTNASEAPVEVQLDLNLGDTEAGDLGTLEYNTGSGWVAVPVNGVVSVPAGLTEFDVRIASIDDEVYEGPENFTVDVTGLGPVQGTDTGTATIVDDGTGPDPDPDDDRPGVTISDAGVINEGDTANFVVTLANVSEDDVKVELGLNLGDTEAGDLGNLEYNTGSGWVAIPVDGVVTVPAGLTEFDVRIASIDDEVYEGPENFTVDVTGLGPVQGTDTGTATIVDDGTGPDPDPDDDRPTVSISDAGTINEGDTANFVVSLTNASEAPVEVQLDLNLGDTEAGDLGTLEYNTGSGWVAVPVNGVVSVPAGLTEFDVRIASIDDEVYEGPENFTVDVTGLGPVQGTDTGTATIVDDGTGPDPDPDDDRPTVSISDAGTINEGDTANFVVSLTNASEAPVEVQLDLNLGDTEAGDLGTLEYNTGSGWVAVPVNGVVSVPAGLTEFDVRIASIDDEVYEGPENFTVDVTGLGPVQGTDTGTATIVDDGTGPDPDPDDDRPTVSISDAGTINEGDTANFVVSLTNASEAPVEVQLDLNLGDTEAGDLGTLEYNTGSGWVAVPVNGVVSVPAGLTEFDVRIASIDDEVYEGPENFTVDVTGLGPVQGTDTGTATIVDDGTGPDPDPDDDRPTVSISDAGTINEGDTANFVVSLTNESEAAVQVQLTLNTGDTGVGDLGTLEYNTGSGWVAVPNDGLVTVPAGSTQFDVRIDTLNDAVFEQDEDFSVSVVGVGPVLGSDVGNATIIDNDAPPAISDVIDAVVSEEGLTDGIPDSTGSPTDTTNAASFSGSFTVGDPDTANVSVVLSGPNTLTSGGEPVSWAWNSNTQTLTASTASLAVVATVVLTEPAVSGQGTWGYTITLLEPLDHPVNDVEDLIDFDLQISVSDGQTTSSQSMNVVVEDDCPHVPTSSQAVDVSLTDIPEILTGNISFVGNEPDAFSRIFGDVEVTALGFLSNESTDLGTAEINQTSSGIGVKSVGNNGYPLANEVDYRFANDTGVSEQLIIDLGDKIAFGAEIEFEKMFGGELEEGLASFYRDGVLIAQQSFSSDAASGDYAANFSVQQGGFDKVILEATGNGNGPNTADNSDFTVKSITFTGADSAIPIATAEGNLGALYGADGPGSIVLNGAESGLETLDGEAISVGIDPQNPNRLVGEANGELAFEVQLTPSTGKWEFFQYVPLTSPSGDGDIDFSYTITDNDGDSKAGNFAVNPYAPPIVEGVTLNVSEEGLGNAIADDFALNGFMDTTDSTLDMDQLTLGQTVDSVALNVPTANLTSNGEAITWALSNNDQLLVGSADGEEVIKISVNDTGAISTELLGPIDHPDTSGEDSLNIEVPVVVSNALGLTNSAVANVVIEDDSPDSTSIVHDVVAETKESANVQLIMDVSGSMRTGNRLQIMKDSATQLLNQYESIGQTRVQIIKYSGSATTYAIAGATWLTVDEAKAYIDTLTAGGATNYNRAINEAKDSWDDAGKLPSASNVSYFLSDGQPNPASSFINDARENSWIDHLTDSDNQITALAYGMGVNLMPDQLDRVAYDGFLNQDLDGVVVPDVTQLPPVMLQSVIQPVGGNLMYTTSPDTGIGADGGYISEIEHDGVTYSFDGTNLTVVDNNNDISHAFDDITMLLTIYIDSKHTLEVDLNDGAYAFYGAVGDTVETLDFDYVLTDNDGDQSENTLQFVIDENGGVNAASGGAANIIEAEVDLSHDILIGNDNEADIFRWVNDSLDSGTDLVRGFERDLDILDLNQVVEDAGHNTIEELLNSIDLNVDGEDLSLKITHNEGNSIQTIVIEKGASEFSDLIIGNLDFERDVLSALTKVNLDSYSI</sequence>
<organism evidence="7 8">
    <name type="scientific">Vibrio campbellii</name>
    <dbReference type="NCBI Taxonomy" id="680"/>
    <lineage>
        <taxon>Bacteria</taxon>
        <taxon>Pseudomonadati</taxon>
        <taxon>Pseudomonadota</taxon>
        <taxon>Gammaproteobacteria</taxon>
        <taxon>Vibrionales</taxon>
        <taxon>Vibrionaceae</taxon>
        <taxon>Vibrio</taxon>
    </lineage>
</organism>
<evidence type="ECO:0000256" key="5">
    <source>
        <dbReference type="SAM" id="MobiDB-lite"/>
    </source>
</evidence>